<evidence type="ECO:0000313" key="12">
    <source>
        <dbReference type="EMBL" id="RJP25178.1"/>
    </source>
</evidence>
<evidence type="ECO:0000256" key="1">
    <source>
        <dbReference type="ARBA" id="ARBA00006611"/>
    </source>
</evidence>
<dbReference type="EC" id="7.4.2.8" evidence="7"/>
<comment type="catalytic activity">
    <reaction evidence="8">
        <text>ATP + H2O + cellular proteinSide 1 = ADP + phosphate + cellular proteinSide 2.</text>
        <dbReference type="EC" id="7.4.2.8"/>
    </reaction>
</comment>
<evidence type="ECO:0000313" key="13">
    <source>
        <dbReference type="Proteomes" id="UP000265882"/>
    </source>
</evidence>
<dbReference type="InterPro" id="IPR037257">
    <property type="entry name" value="T2SS_E_N_sf"/>
</dbReference>
<dbReference type="CDD" id="cd01129">
    <property type="entry name" value="PulE-GspE-like"/>
    <property type="match status" value="1"/>
</dbReference>
<gene>
    <name evidence="12" type="primary">gspE</name>
    <name evidence="12" type="ORF">C4520_02745</name>
</gene>
<dbReference type="InterPro" id="IPR013369">
    <property type="entry name" value="T2SS_GspE"/>
</dbReference>
<keyword evidence="4" id="KW-0067">ATP-binding</keyword>
<evidence type="ECO:0000256" key="3">
    <source>
        <dbReference type="ARBA" id="ARBA00022741"/>
    </source>
</evidence>
<dbReference type="Gene3D" id="3.30.450.90">
    <property type="match status" value="1"/>
</dbReference>
<dbReference type="GO" id="GO:0008564">
    <property type="term" value="F:protein-exporting ATPase activity"/>
    <property type="evidence" value="ECO:0007669"/>
    <property type="project" value="UniProtKB-EC"/>
</dbReference>
<accession>A0A3A4NXD5</accession>
<keyword evidence="6" id="KW-1278">Translocase</keyword>
<keyword evidence="5" id="KW-0653">Protein transport</keyword>
<keyword evidence="2" id="KW-0813">Transport</keyword>
<evidence type="ECO:0000256" key="5">
    <source>
        <dbReference type="ARBA" id="ARBA00022927"/>
    </source>
</evidence>
<dbReference type="InterPro" id="IPR001482">
    <property type="entry name" value="T2SS/T4SS_dom"/>
</dbReference>
<dbReference type="FunFam" id="3.40.50.300:FF:000398">
    <property type="entry name" value="Type IV pilus assembly ATPase PilB"/>
    <property type="match status" value="1"/>
</dbReference>
<protein>
    <recommendedName>
        <fullName evidence="7">protein-secreting ATPase</fullName>
        <ecNumber evidence="7">7.4.2.8</ecNumber>
    </recommendedName>
</protein>
<dbReference type="GO" id="GO:0015628">
    <property type="term" value="P:protein secretion by the type II secretion system"/>
    <property type="evidence" value="ECO:0007669"/>
    <property type="project" value="InterPro"/>
</dbReference>
<dbReference type="EMBL" id="QZKU01000025">
    <property type="protein sequence ID" value="RJP25178.1"/>
    <property type="molecule type" value="Genomic_DNA"/>
</dbReference>
<dbReference type="InterPro" id="IPR027417">
    <property type="entry name" value="P-loop_NTPase"/>
</dbReference>
<evidence type="ECO:0000259" key="10">
    <source>
        <dbReference type="Pfam" id="PF00437"/>
    </source>
</evidence>
<keyword evidence="9" id="KW-0175">Coiled coil</keyword>
<dbReference type="SUPFAM" id="SSF160246">
    <property type="entry name" value="EspE N-terminal domain-like"/>
    <property type="match status" value="1"/>
</dbReference>
<dbReference type="SUPFAM" id="SSF52540">
    <property type="entry name" value="P-loop containing nucleoside triphosphate hydrolases"/>
    <property type="match status" value="1"/>
</dbReference>
<evidence type="ECO:0000256" key="4">
    <source>
        <dbReference type="ARBA" id="ARBA00022840"/>
    </source>
</evidence>
<evidence type="ECO:0000256" key="2">
    <source>
        <dbReference type="ARBA" id="ARBA00022448"/>
    </source>
</evidence>
<dbReference type="GO" id="GO:0015627">
    <property type="term" value="C:type II protein secretion system complex"/>
    <property type="evidence" value="ECO:0007669"/>
    <property type="project" value="InterPro"/>
</dbReference>
<organism evidence="12 13">
    <name type="scientific">Abyssobacteria bacterium (strain SURF_5)</name>
    <dbReference type="NCBI Taxonomy" id="2093360"/>
    <lineage>
        <taxon>Bacteria</taxon>
        <taxon>Pseudomonadati</taxon>
        <taxon>Candidatus Hydrogenedentota</taxon>
        <taxon>Candidatus Abyssobacteria</taxon>
    </lineage>
</organism>
<evidence type="ECO:0000256" key="6">
    <source>
        <dbReference type="ARBA" id="ARBA00022967"/>
    </source>
</evidence>
<name>A0A3A4NXD5_ABYX5</name>
<evidence type="ECO:0000256" key="7">
    <source>
        <dbReference type="ARBA" id="ARBA00024382"/>
    </source>
</evidence>
<dbReference type="PANTHER" id="PTHR30258:SF1">
    <property type="entry name" value="PROTEIN TRANSPORT PROTEIN HOFB HOMOLOG"/>
    <property type="match status" value="1"/>
</dbReference>
<evidence type="ECO:0000259" key="11">
    <source>
        <dbReference type="Pfam" id="PF05157"/>
    </source>
</evidence>
<dbReference type="FunFam" id="3.30.450.90:FF:000001">
    <property type="entry name" value="Type II secretion system ATPase GspE"/>
    <property type="match status" value="1"/>
</dbReference>
<keyword evidence="3" id="KW-0547">Nucleotide-binding</keyword>
<evidence type="ECO:0000256" key="9">
    <source>
        <dbReference type="SAM" id="Coils"/>
    </source>
</evidence>
<dbReference type="Pfam" id="PF00437">
    <property type="entry name" value="T2SSE"/>
    <property type="match status" value="1"/>
</dbReference>
<feature type="domain" description="Bacterial type II secretion system protein E" evidence="10">
    <location>
        <begin position="185"/>
        <end position="567"/>
    </location>
</feature>
<proteinExistence type="inferred from homology"/>
<dbReference type="PANTHER" id="PTHR30258">
    <property type="entry name" value="TYPE II SECRETION SYSTEM PROTEIN GSPE-RELATED"/>
    <property type="match status" value="1"/>
</dbReference>
<reference evidence="12 13" key="1">
    <citation type="journal article" date="2017" name="ISME J.">
        <title>Energy and carbon metabolisms in a deep terrestrial subsurface fluid microbial community.</title>
        <authorList>
            <person name="Momper L."/>
            <person name="Jungbluth S.P."/>
            <person name="Lee M.D."/>
            <person name="Amend J.P."/>
        </authorList>
    </citation>
    <scope>NUCLEOTIDE SEQUENCE [LARGE SCALE GENOMIC DNA]</scope>
    <source>
        <strain evidence="12">SURF_5</strain>
    </source>
</reference>
<dbReference type="InterPro" id="IPR007831">
    <property type="entry name" value="T2SS_GspE_N"/>
</dbReference>
<dbReference type="GO" id="GO:0005524">
    <property type="term" value="F:ATP binding"/>
    <property type="evidence" value="ECO:0007669"/>
    <property type="project" value="UniProtKB-KW"/>
</dbReference>
<dbReference type="AlphaFoldDB" id="A0A3A4NXD5"/>
<evidence type="ECO:0000256" key="8">
    <source>
        <dbReference type="ARBA" id="ARBA00034006"/>
    </source>
</evidence>
<sequence length="574" mass="63455">MTLGTRNLGEILLENGVITAAQLEEALEKQRANREFLGRTLVSLGYAKEQDIVNALGIQQGMEQVALGQVAIDPEVLHLVTPDIAQFYNIIPIRKTDNVLTIAMADPLAINTIDDLKVIIGCEIEGAVSSQSEIAAAIERHYGYQKESAAALIDELFADVEKVMEDPNKVTREKIADANNLIALAHEAPVIKLINLVILQAIQSRASDLHFEPFEEDYQVRQRVDGVLYNIATPPKHLALAVSSRLKVMANLDIAERRLPQDGRIQLSLGGKDIDLRISFLPTMFGESIVIRILDKSAVMISLDGLGLEKDQHDIIQDLIQRPNGIILVTGPTGSGKTTTLYACLNELNDPQWKIITTEDPVEYQVNGIVQVNINEKVGLTFAKCLRSILRQDPDICMVGEIRDVETAALAIEASLTGHLVFSTLHTNDAPSTVTRMIDMDVEPFLLTSTIEAVVAQRLVRKLCMFCREAYDPPDEELRTVGLTRDQIKDTKIYRSRGCKECSHVGYKGRTGIYELMTLNDEVRDLILKRSATGEIRDAAVRNGMHTLREAGIRKILAGITTIEEVLGETMGYG</sequence>
<comment type="similarity">
    <text evidence="1">Belongs to the GSP E family.</text>
</comment>
<dbReference type="Pfam" id="PF05157">
    <property type="entry name" value="MshEN"/>
    <property type="match status" value="1"/>
</dbReference>
<dbReference type="FunFam" id="3.30.300.160:FF:000002">
    <property type="entry name" value="Type II secretion system protein E"/>
    <property type="match status" value="1"/>
</dbReference>
<comment type="caution">
    <text evidence="12">The sequence shown here is derived from an EMBL/GenBank/DDBJ whole genome shotgun (WGS) entry which is preliminary data.</text>
</comment>
<dbReference type="GO" id="GO:0016887">
    <property type="term" value="F:ATP hydrolysis activity"/>
    <property type="evidence" value="ECO:0007669"/>
    <property type="project" value="TreeGrafter"/>
</dbReference>
<dbReference type="Gene3D" id="3.30.300.160">
    <property type="entry name" value="Type II secretion system, protein E, N-terminal domain"/>
    <property type="match status" value="1"/>
</dbReference>
<dbReference type="Gene3D" id="3.40.50.300">
    <property type="entry name" value="P-loop containing nucleotide triphosphate hydrolases"/>
    <property type="match status" value="1"/>
</dbReference>
<dbReference type="Proteomes" id="UP000265882">
    <property type="component" value="Unassembled WGS sequence"/>
</dbReference>
<feature type="coiled-coil region" evidence="9">
    <location>
        <begin position="13"/>
        <end position="40"/>
    </location>
</feature>
<dbReference type="NCBIfam" id="TIGR02533">
    <property type="entry name" value="type_II_gspE"/>
    <property type="match status" value="1"/>
</dbReference>
<dbReference type="GO" id="GO:0005886">
    <property type="term" value="C:plasma membrane"/>
    <property type="evidence" value="ECO:0007669"/>
    <property type="project" value="TreeGrafter"/>
</dbReference>
<feature type="domain" description="Type II secretion system protein GspE N-terminal" evidence="11">
    <location>
        <begin position="61"/>
        <end position="147"/>
    </location>
</feature>